<comment type="caution">
    <text evidence="10">The sequence shown here is derived from an EMBL/GenBank/DDBJ whole genome shotgun (WGS) entry which is preliminary data.</text>
</comment>
<keyword evidence="11" id="KW-1185">Reference proteome</keyword>
<dbReference type="EMBL" id="CAHIKZ030004657">
    <property type="protein sequence ID" value="CAE1313563.1"/>
    <property type="molecule type" value="Genomic_DNA"/>
</dbReference>
<evidence type="ECO:0000256" key="1">
    <source>
        <dbReference type="ARBA" id="ARBA00004123"/>
    </source>
</evidence>
<dbReference type="InterPro" id="IPR010585">
    <property type="entry name" value="DNA_repair_prot_XRCC4"/>
</dbReference>
<evidence type="ECO:0000313" key="11">
    <source>
        <dbReference type="Proteomes" id="UP000597762"/>
    </source>
</evidence>
<evidence type="ECO:0000259" key="9">
    <source>
        <dbReference type="Pfam" id="PF21924"/>
    </source>
</evidence>
<dbReference type="Gene3D" id="2.170.210.10">
    <property type="entry name" value="DNA double-strand break repair and VJ recombination XRCC4, N-terminal"/>
    <property type="match status" value="1"/>
</dbReference>
<sequence length="404" mass="45952">MVSPQSCLVDGILHHVKDLCSHCSVTTLEEDSNSTTTSSEILLHDSRDMELDVRKRFHSAQLSTFLFCKITGAYGLSVFSLTDEINKRYKSFCHGEYMKDNGEDGFHLILCDGNDSWEGDISGNDIHDMCSLSSIDYKDYVEMTVQALTGKSGPNISFQYQIDHSSQEYVQFHWKKHIVSDDVKFRLGSTKLSQSDDSNKTIQKIFDHCIEKISNLNHKITTTQMDNERLSQERANALKTLNNCVSAKEKLEEDLYSKFLMVLNSKKKEIENLRQKVEEQKQDHTEADNSNEELTDDENSSSYSAETEKDGSDTPNTVGGKKAKWNDSLVFTDDSPDEDMDNLSRIQKPEIKQDKKSNASTSKVSSEYDKSKKIVKMKEEKHKRSFGKKSASDLTDTNDLLDDF</sequence>
<reference evidence="10" key="1">
    <citation type="submission" date="2021-01" db="EMBL/GenBank/DDBJ databases">
        <authorList>
            <person name="Li R."/>
            <person name="Bekaert M."/>
        </authorList>
    </citation>
    <scope>NUCLEOTIDE SEQUENCE</scope>
    <source>
        <strain evidence="10">Farmed</strain>
    </source>
</reference>
<evidence type="ECO:0000256" key="3">
    <source>
        <dbReference type="ARBA" id="ARBA00023172"/>
    </source>
</evidence>
<gene>
    <name evidence="10" type="ORF">SPHA_64670</name>
</gene>
<dbReference type="SUPFAM" id="SSF58022">
    <property type="entry name" value="XRCC4, C-terminal oligomerization domain"/>
    <property type="match status" value="1"/>
</dbReference>
<organism evidence="10 11">
    <name type="scientific">Acanthosepion pharaonis</name>
    <name type="common">Pharaoh cuttlefish</name>
    <name type="synonym">Sepia pharaonis</name>
    <dbReference type="NCBI Taxonomy" id="158019"/>
    <lineage>
        <taxon>Eukaryota</taxon>
        <taxon>Metazoa</taxon>
        <taxon>Spiralia</taxon>
        <taxon>Lophotrochozoa</taxon>
        <taxon>Mollusca</taxon>
        <taxon>Cephalopoda</taxon>
        <taxon>Coleoidea</taxon>
        <taxon>Decapodiformes</taxon>
        <taxon>Sepiida</taxon>
        <taxon>Sepiina</taxon>
        <taxon>Sepiidae</taxon>
        <taxon>Acanthosepion</taxon>
    </lineage>
</organism>
<dbReference type="Proteomes" id="UP000597762">
    <property type="component" value="Unassembled WGS sequence"/>
</dbReference>
<dbReference type="Gene3D" id="1.20.5.370">
    <property type="match status" value="1"/>
</dbReference>
<evidence type="ECO:0000256" key="6">
    <source>
        <dbReference type="ARBA" id="ARBA00025728"/>
    </source>
</evidence>
<feature type="compositionally biased region" description="Acidic residues" evidence="7">
    <location>
        <begin position="289"/>
        <end position="299"/>
    </location>
</feature>
<dbReference type="GO" id="GO:0005958">
    <property type="term" value="C:DNA-dependent protein kinase-DNA ligase 4 complex"/>
    <property type="evidence" value="ECO:0007669"/>
    <property type="project" value="TreeGrafter"/>
</dbReference>
<keyword evidence="5" id="KW-0539">Nucleus</keyword>
<keyword evidence="2" id="KW-0227">DNA damage</keyword>
<feature type="compositionally biased region" description="Basic and acidic residues" evidence="7">
    <location>
        <begin position="277"/>
        <end position="287"/>
    </location>
</feature>
<dbReference type="AlphaFoldDB" id="A0A812E270"/>
<dbReference type="PANTHER" id="PTHR28559">
    <property type="entry name" value="DNA REPAIR PROTEIN XRCC4"/>
    <property type="match status" value="1"/>
</dbReference>
<dbReference type="InterPro" id="IPR053962">
    <property type="entry name" value="XRCC4_CC"/>
</dbReference>
<proteinExistence type="inferred from homology"/>
<dbReference type="GO" id="GO:0010165">
    <property type="term" value="P:response to X-ray"/>
    <property type="evidence" value="ECO:0007669"/>
    <property type="project" value="TreeGrafter"/>
</dbReference>
<comment type="subcellular location">
    <subcellularLocation>
        <location evidence="1">Nucleus</location>
    </subcellularLocation>
</comment>
<dbReference type="InterPro" id="IPR053961">
    <property type="entry name" value="XRCC4_N"/>
</dbReference>
<dbReference type="PANTHER" id="PTHR28559:SF1">
    <property type="entry name" value="DNA REPAIR PROTEIN XRCC4"/>
    <property type="match status" value="1"/>
</dbReference>
<dbReference type="GO" id="GO:0006303">
    <property type="term" value="P:double-strand break repair via nonhomologous end joining"/>
    <property type="evidence" value="ECO:0007669"/>
    <property type="project" value="UniProtKB-ARBA"/>
</dbReference>
<dbReference type="InterPro" id="IPR014751">
    <property type="entry name" value="XRCC4-like_C"/>
</dbReference>
<dbReference type="Pfam" id="PF06632">
    <property type="entry name" value="XRCC4"/>
    <property type="match status" value="1"/>
</dbReference>
<evidence type="ECO:0000313" key="10">
    <source>
        <dbReference type="EMBL" id="CAE1313563.1"/>
    </source>
</evidence>
<dbReference type="InterPro" id="IPR009089">
    <property type="entry name" value="XRCC4_N_sf"/>
</dbReference>
<dbReference type="OrthoDB" id="8064436at2759"/>
<dbReference type="GO" id="GO:0006310">
    <property type="term" value="P:DNA recombination"/>
    <property type="evidence" value="ECO:0007669"/>
    <property type="project" value="UniProtKB-KW"/>
</dbReference>
<dbReference type="SUPFAM" id="SSF50809">
    <property type="entry name" value="XRCC4, N-terminal domain"/>
    <property type="match status" value="1"/>
</dbReference>
<evidence type="ECO:0000256" key="5">
    <source>
        <dbReference type="ARBA" id="ARBA00023242"/>
    </source>
</evidence>
<feature type="compositionally biased region" description="Basic and acidic residues" evidence="7">
    <location>
        <begin position="347"/>
        <end position="357"/>
    </location>
</feature>
<evidence type="ECO:0000256" key="4">
    <source>
        <dbReference type="ARBA" id="ARBA00023204"/>
    </source>
</evidence>
<protein>
    <submittedName>
        <fullName evidence="10">XRCC4</fullName>
    </submittedName>
</protein>
<dbReference type="CDD" id="cd22283">
    <property type="entry name" value="HD_XRCC4_N"/>
    <property type="match status" value="1"/>
</dbReference>
<dbReference type="GO" id="GO:0003677">
    <property type="term" value="F:DNA binding"/>
    <property type="evidence" value="ECO:0007669"/>
    <property type="project" value="InterPro"/>
</dbReference>
<evidence type="ECO:0000259" key="8">
    <source>
        <dbReference type="Pfam" id="PF06632"/>
    </source>
</evidence>
<dbReference type="Pfam" id="PF21924">
    <property type="entry name" value="XRCC4_CC"/>
    <property type="match status" value="1"/>
</dbReference>
<keyword evidence="3" id="KW-0233">DNA recombination</keyword>
<feature type="compositionally biased region" description="Basic and acidic residues" evidence="7">
    <location>
        <begin position="366"/>
        <end position="382"/>
    </location>
</feature>
<feature type="domain" description="XRCC4 N-terminal" evidence="8">
    <location>
        <begin position="92"/>
        <end position="193"/>
    </location>
</feature>
<dbReference type="InterPro" id="IPR038051">
    <property type="entry name" value="XRCC4-like_N_sf"/>
</dbReference>
<feature type="domain" description="XRCC4 coiled-coil" evidence="9">
    <location>
        <begin position="201"/>
        <end position="273"/>
    </location>
</feature>
<accession>A0A812E270</accession>
<evidence type="ECO:0000256" key="7">
    <source>
        <dbReference type="SAM" id="MobiDB-lite"/>
    </source>
</evidence>
<name>A0A812E270_ACAPH</name>
<comment type="similarity">
    <text evidence="6">Belongs to the XRCC4-XLF family. XRCC4 subfamily.</text>
</comment>
<keyword evidence="4" id="KW-0234">DNA repair</keyword>
<feature type="region of interest" description="Disordered" evidence="7">
    <location>
        <begin position="277"/>
        <end position="404"/>
    </location>
</feature>
<evidence type="ECO:0000256" key="2">
    <source>
        <dbReference type="ARBA" id="ARBA00022763"/>
    </source>
</evidence>
<dbReference type="GO" id="GO:0032807">
    <property type="term" value="C:DNA ligase IV complex"/>
    <property type="evidence" value="ECO:0007669"/>
    <property type="project" value="TreeGrafter"/>
</dbReference>